<dbReference type="Pfam" id="PF01580">
    <property type="entry name" value="FtsK_SpoIIIE"/>
    <property type="match status" value="2"/>
</dbReference>
<dbReference type="InterPro" id="IPR050206">
    <property type="entry name" value="FtsK/SpoIIIE/SftA"/>
</dbReference>
<protein>
    <submittedName>
        <fullName evidence="8">FtsK/SpoIIIE domain-containing protein</fullName>
    </submittedName>
</protein>
<gene>
    <name evidence="8" type="ORF">R6G74_07550</name>
</gene>
<dbReference type="SUPFAM" id="SSF49879">
    <property type="entry name" value="SMAD/FHA domain"/>
    <property type="match status" value="1"/>
</dbReference>
<feature type="domain" description="FHA" evidence="6">
    <location>
        <begin position="82"/>
        <end position="131"/>
    </location>
</feature>
<evidence type="ECO:0000313" key="9">
    <source>
        <dbReference type="Proteomes" id="UP001288320"/>
    </source>
</evidence>
<feature type="transmembrane region" description="Helical" evidence="5">
    <location>
        <begin position="211"/>
        <end position="229"/>
    </location>
</feature>
<dbReference type="InterPro" id="IPR002543">
    <property type="entry name" value="FtsK_dom"/>
</dbReference>
<dbReference type="InterPro" id="IPR027417">
    <property type="entry name" value="P-loop_NTPase"/>
</dbReference>
<proteinExistence type="predicted"/>
<keyword evidence="5" id="KW-0812">Transmembrane</keyword>
<evidence type="ECO:0000259" key="6">
    <source>
        <dbReference type="PROSITE" id="PS50006"/>
    </source>
</evidence>
<dbReference type="GO" id="GO:0005524">
    <property type="term" value="F:ATP binding"/>
    <property type="evidence" value="ECO:0007669"/>
    <property type="project" value="UniProtKB-UniRule"/>
</dbReference>
<dbReference type="InterPro" id="IPR008984">
    <property type="entry name" value="SMAD_FHA_dom_sf"/>
</dbReference>
<evidence type="ECO:0000256" key="1">
    <source>
        <dbReference type="ARBA" id="ARBA00022553"/>
    </source>
</evidence>
<dbReference type="PROSITE" id="PS50901">
    <property type="entry name" value="FTSK"/>
    <property type="match status" value="2"/>
</dbReference>
<dbReference type="Gene3D" id="2.60.200.20">
    <property type="match status" value="1"/>
</dbReference>
<dbReference type="PANTHER" id="PTHR22683">
    <property type="entry name" value="SPORULATION PROTEIN RELATED"/>
    <property type="match status" value="1"/>
</dbReference>
<dbReference type="EMBL" id="JAWNFV010000016">
    <property type="protein sequence ID" value="MDY5141156.1"/>
    <property type="molecule type" value="Genomic_DNA"/>
</dbReference>
<comment type="caution">
    <text evidence="8">The sequence shown here is derived from an EMBL/GenBank/DDBJ whole genome shotgun (WGS) entry which is preliminary data.</text>
</comment>
<evidence type="ECO:0000259" key="7">
    <source>
        <dbReference type="PROSITE" id="PS50901"/>
    </source>
</evidence>
<sequence>MTEETRVGDILDGAHLDRREWATMWVDGVAVTPSTTLARAGVHEGSVISAVEPEQPAEEWGFIITAGPDTGRYISLPAGRTLRIGRSPQADIHLDSPTVSWSHCLVEVREDGLWVSDDNSSNGTILDGAALKGEEGATEVHPGDVIGIGAFYLEAVRRDEETSQQNDDAAHGVLTAVSTVAFNRPPRRALPAHPKQLEAPEKKMPEKPGRLSWAAILAPIFMAVVLVAVLGSFRFALIALFSPVIAIGSFIEQKRRSKKSKIEEEEKFVAALQDFTVDIGKAALVERSRMRAQTPYQHELAEQARRGGPRLWQVRSDHFDFGSAQIGTGPVPFEVPLENASTKPEPRVREILDLARIPAAPVRVDFTKGPVGIWGERDEALALARSLVTQLATLSGPADMTIAVATDRARSEHWRWCAWLPHTRVGGANPNNRYLAFERTPAQTMLRGLRDGLNGLPSASLFLVIDDVALLEGRDCPARDLLAYRGEDVTGSQKAKEVSGIVLATRPEQLPASCHSVIKAKPGAELTLSIPSEDVTIEHIAGAVSTEPRLEEWARSLSLFDDPEVRDAGAALPPLVHLLGLLGLSRDITSADITQLWQNNKGFRFPLGVSEDGTYWLDMVRDGPHGLVGGTTGSGKSEMLRTMVAGLAARVDPQHLTFILVDFKGGAAFATLDQLPHTIGTLSNLEPSLAYRALRALEAEMLYRQQCFAAAGEGVDNLDNYLATNPSEPMPRILVVVDEFAQLAKEYPDVLSSLVSIGAVGRTLGVHMVLATQRPAGVVNDDILANTNMRVALRVQSRDDSSNVIGVPHASSIGREQRGRAYIKLGEEDIHPIQTALVTGISDAAQSTDLHVDEIELGGPLPDHTVARAGDEESDVDLLIRAIQEAHRAAGFGTPRPVWPEPLGERVDLLLDTDTPREGVANIRVSAGGDTVAVALADDPSHQRQIPAGWRPAEGNLMLAGIPGSGTTTTLQSLALVIAATSDPATTDFLYLDLGGRGLEPLHELPHSIGYAGPGKANRELQQRLLRYLRSEYDKRTTDPGEYSDIYVFIDSFATLREEYDDAEGMELLEGLYQVWGKGPGVGIHMVGATSRLKAIPAAVDEVTTQKWLYRLADSYDYSLVGVSRDNIPAQVPGRYVDAITKLHGHVATIPAPLEQAIATVAARWQPVEKATVVARLSDDLRVSDLSTTAQLTGEPWIIPVGVEEATLRDYCLEAYAGEHMLISGPARSGKSSVLLGIATKLAGDARAAGSPLRIIGLASRRSPLHGSDVLDNVYDHEDVPSAVAEAGLGTTPTILLIDDAHQVTEGEEALKDLLATSNQQLLIIAAGRNDDLRSAYGKWTATLRKSRLGILLHPNRDYDGDLLGVRLPRRSPVKMTAGRGYACEGGTATLIQAVTVRDDA</sequence>
<dbReference type="PANTHER" id="PTHR22683:SF1">
    <property type="entry name" value="TYPE VII SECRETION SYSTEM PROTEIN ESSC"/>
    <property type="match status" value="1"/>
</dbReference>
<dbReference type="Pfam" id="PF00498">
    <property type="entry name" value="FHA"/>
    <property type="match status" value="1"/>
</dbReference>
<dbReference type="InterPro" id="IPR000253">
    <property type="entry name" value="FHA_dom"/>
</dbReference>
<dbReference type="CDD" id="cd01127">
    <property type="entry name" value="TrwB_TraG_TraD_VirD4"/>
    <property type="match status" value="1"/>
</dbReference>
<evidence type="ECO:0000313" key="8">
    <source>
        <dbReference type="EMBL" id="MDY5141156.1"/>
    </source>
</evidence>
<evidence type="ECO:0000256" key="5">
    <source>
        <dbReference type="SAM" id="Phobius"/>
    </source>
</evidence>
<evidence type="ECO:0000256" key="3">
    <source>
        <dbReference type="ARBA" id="ARBA00022840"/>
    </source>
</evidence>
<feature type="binding site" evidence="4">
    <location>
        <begin position="630"/>
        <end position="637"/>
    </location>
    <ligand>
        <name>ATP</name>
        <dbReference type="ChEBI" id="CHEBI:30616"/>
    </ligand>
</feature>
<reference evidence="8" key="1">
    <citation type="submission" date="2023-10" db="EMBL/GenBank/DDBJ databases">
        <title>Whole Genome based description of the genera Actinobaculum and Actinotignum reveals a complex phylogenetic relationship within the species included in the genus Actinotignum.</title>
        <authorList>
            <person name="Jensen C.S."/>
            <person name="Dargis R."/>
            <person name="Kemp M."/>
            <person name="Christensen J.J."/>
        </authorList>
    </citation>
    <scope>NUCLEOTIDE SEQUENCE</scope>
    <source>
        <strain evidence="8">SLA_B245</strain>
    </source>
</reference>
<dbReference type="GO" id="GO:0003677">
    <property type="term" value="F:DNA binding"/>
    <property type="evidence" value="ECO:0007669"/>
    <property type="project" value="InterPro"/>
</dbReference>
<dbReference type="RefSeq" id="WP_180948890.1">
    <property type="nucleotide sequence ID" value="NZ_CAUPFC010000003.1"/>
</dbReference>
<keyword evidence="3 4" id="KW-0067">ATP-binding</keyword>
<dbReference type="InterPro" id="IPR003593">
    <property type="entry name" value="AAA+_ATPase"/>
</dbReference>
<evidence type="ECO:0000256" key="4">
    <source>
        <dbReference type="PROSITE-ProRule" id="PRU00289"/>
    </source>
</evidence>
<dbReference type="SMART" id="SM00240">
    <property type="entry name" value="FHA"/>
    <property type="match status" value="1"/>
</dbReference>
<dbReference type="SMART" id="SM00382">
    <property type="entry name" value="AAA"/>
    <property type="match status" value="3"/>
</dbReference>
<dbReference type="GeneID" id="92812858"/>
<keyword evidence="5" id="KW-0472">Membrane</keyword>
<dbReference type="Gene3D" id="3.40.50.300">
    <property type="entry name" value="P-loop containing nucleotide triphosphate hydrolases"/>
    <property type="match status" value="3"/>
</dbReference>
<keyword evidence="5" id="KW-1133">Transmembrane helix</keyword>
<feature type="domain" description="FtsK" evidence="7">
    <location>
        <begin position="929"/>
        <end position="1119"/>
    </location>
</feature>
<evidence type="ECO:0000256" key="2">
    <source>
        <dbReference type="ARBA" id="ARBA00022741"/>
    </source>
</evidence>
<dbReference type="Proteomes" id="UP001288320">
    <property type="component" value="Unassembled WGS sequence"/>
</dbReference>
<accession>A0AAW9HKV7</accession>
<organism evidence="8 9">
    <name type="scientific">Actinotignum timonense</name>
    <dbReference type="NCBI Taxonomy" id="1870995"/>
    <lineage>
        <taxon>Bacteria</taxon>
        <taxon>Bacillati</taxon>
        <taxon>Actinomycetota</taxon>
        <taxon>Actinomycetes</taxon>
        <taxon>Actinomycetales</taxon>
        <taxon>Actinomycetaceae</taxon>
        <taxon>Actinotignum</taxon>
    </lineage>
</organism>
<dbReference type="CDD" id="cd00060">
    <property type="entry name" value="FHA"/>
    <property type="match status" value="1"/>
</dbReference>
<dbReference type="SUPFAM" id="SSF52540">
    <property type="entry name" value="P-loop containing nucleoside triphosphate hydrolases"/>
    <property type="match status" value="3"/>
</dbReference>
<keyword evidence="1" id="KW-0597">Phosphoprotein</keyword>
<feature type="domain" description="FtsK" evidence="7">
    <location>
        <begin position="611"/>
        <end position="802"/>
    </location>
</feature>
<dbReference type="PROSITE" id="PS50006">
    <property type="entry name" value="FHA_DOMAIN"/>
    <property type="match status" value="1"/>
</dbReference>
<feature type="binding site" evidence="4">
    <location>
        <begin position="961"/>
        <end position="968"/>
    </location>
    <ligand>
        <name>ATP</name>
        <dbReference type="ChEBI" id="CHEBI:30616"/>
    </ligand>
</feature>
<keyword evidence="2 4" id="KW-0547">Nucleotide-binding</keyword>
<name>A0AAW9HKV7_9ACTO</name>